<comment type="caution">
    <text evidence="2">The sequence shown here is derived from an EMBL/GenBank/DDBJ whole genome shotgun (WGS) entry which is preliminary data.</text>
</comment>
<dbReference type="OrthoDB" id="10254945at2759"/>
<protein>
    <recommendedName>
        <fullName evidence="1">Plasmid pRiA4b Orf3-like domain-containing protein</fullName>
    </recommendedName>
</protein>
<dbReference type="PANTHER" id="PTHR41878">
    <property type="entry name" value="LEXA REPRESSOR-RELATED"/>
    <property type="match status" value="1"/>
</dbReference>
<dbReference type="SUPFAM" id="SSF159941">
    <property type="entry name" value="MM3350-like"/>
    <property type="match status" value="1"/>
</dbReference>
<dbReference type="Proteomes" id="UP000566819">
    <property type="component" value="Unassembled WGS sequence"/>
</dbReference>
<name>A0A8H4W2I2_9HELO</name>
<dbReference type="InterPro" id="IPR012912">
    <property type="entry name" value="Plasmid_pRiA4b_Orf3-like"/>
</dbReference>
<proteinExistence type="predicted"/>
<dbReference type="Gene3D" id="3.10.290.30">
    <property type="entry name" value="MM3350-like"/>
    <property type="match status" value="1"/>
</dbReference>
<dbReference type="EMBL" id="JAAMPI010000694">
    <property type="protein sequence ID" value="KAF4629310.1"/>
    <property type="molecule type" value="Genomic_DNA"/>
</dbReference>
<dbReference type="PANTHER" id="PTHR41878:SF1">
    <property type="entry name" value="TNPR PROTEIN"/>
    <property type="match status" value="1"/>
</dbReference>
<evidence type="ECO:0000313" key="3">
    <source>
        <dbReference type="Proteomes" id="UP000566819"/>
    </source>
</evidence>
<accession>A0A8H4W2I2</accession>
<feature type="domain" description="Plasmid pRiA4b Orf3-like" evidence="1">
    <location>
        <begin position="304"/>
        <end position="479"/>
    </location>
</feature>
<reference evidence="2 3" key="1">
    <citation type="submission" date="2020-03" db="EMBL/GenBank/DDBJ databases">
        <title>Draft Genome Sequence of Cudoniella acicularis.</title>
        <authorList>
            <person name="Buettner E."/>
            <person name="Kellner H."/>
        </authorList>
    </citation>
    <scope>NUCLEOTIDE SEQUENCE [LARGE SCALE GENOMIC DNA]</scope>
    <source>
        <strain evidence="2 3">DSM 108380</strain>
    </source>
</reference>
<keyword evidence="3" id="KW-1185">Reference proteome</keyword>
<dbReference type="AlphaFoldDB" id="A0A8H4W2I2"/>
<organism evidence="2 3">
    <name type="scientific">Cudoniella acicularis</name>
    <dbReference type="NCBI Taxonomy" id="354080"/>
    <lineage>
        <taxon>Eukaryota</taxon>
        <taxon>Fungi</taxon>
        <taxon>Dikarya</taxon>
        <taxon>Ascomycota</taxon>
        <taxon>Pezizomycotina</taxon>
        <taxon>Leotiomycetes</taxon>
        <taxon>Helotiales</taxon>
        <taxon>Tricladiaceae</taxon>
        <taxon>Cudoniella</taxon>
    </lineage>
</organism>
<gene>
    <name evidence="2" type="ORF">G7Y89_g8843</name>
</gene>
<evidence type="ECO:0000313" key="2">
    <source>
        <dbReference type="EMBL" id="KAF4629310.1"/>
    </source>
</evidence>
<sequence>MSKIEQNREIDLIEDYQKQQLYGFTTRELADLDALCIRDILPGNLQNDIIPLFDRPSWELSPAQPAFTRKFLYPFADGSGYWTAHNDEMWRILEPVVRLASRMLMLSYLLPWFDALLNGPRREIPHYRLLTNDLEEHKKNPYLSFEWDRNHIIEELHTKYDYNLGFMIETEHLAAPYQDAPGDALGLTFTNNDEMLYERTPSFQWRIFGFLNTRHFEIVRSARLNSSERMNVQWLAASTMVHKAIHAIYTAIALDTTGGIADEIFFEDKAMVELGFAFEFARLTASQESLIENYLLLVRMTCSDDPVITRLLSVPSDLTFAKLHHVLQAAFGWAGCHAYSFSVSKLLEEGQQSFTGRGKEILTLMWDDDMKDAYPDPDQIKKDSDYTLADIYDSDEYKGKIEVSYEYDHGDSWDHEISFLGRADPAMRRAMHIPDDLQVVCLAGEGHPCAEDAGGAGGWEDLKKTFKRRNDPEGRKDWYKYSCANGDPKGLDPYKWDILDVNDALSQIKA</sequence>
<evidence type="ECO:0000259" key="1">
    <source>
        <dbReference type="Pfam" id="PF07929"/>
    </source>
</evidence>
<dbReference type="Pfam" id="PF07929">
    <property type="entry name" value="PRiA4_ORF3"/>
    <property type="match status" value="1"/>
</dbReference>
<dbReference type="InterPro" id="IPR024047">
    <property type="entry name" value="MM3350-like_sf"/>
</dbReference>